<evidence type="ECO:0000313" key="1">
    <source>
        <dbReference type="EMBL" id="KAJ9654151.1"/>
    </source>
</evidence>
<dbReference type="Proteomes" id="UP001172386">
    <property type="component" value="Unassembled WGS sequence"/>
</dbReference>
<organism evidence="1 2">
    <name type="scientific">Neophaeococcomyces mojaviensis</name>
    <dbReference type="NCBI Taxonomy" id="3383035"/>
    <lineage>
        <taxon>Eukaryota</taxon>
        <taxon>Fungi</taxon>
        <taxon>Dikarya</taxon>
        <taxon>Ascomycota</taxon>
        <taxon>Pezizomycotina</taxon>
        <taxon>Eurotiomycetes</taxon>
        <taxon>Chaetothyriomycetidae</taxon>
        <taxon>Chaetothyriales</taxon>
        <taxon>Chaetothyriales incertae sedis</taxon>
        <taxon>Neophaeococcomyces</taxon>
    </lineage>
</organism>
<dbReference type="EMBL" id="JAPDRQ010000130">
    <property type="protein sequence ID" value="KAJ9654151.1"/>
    <property type="molecule type" value="Genomic_DNA"/>
</dbReference>
<sequence>MTKRTCADIYAQDGELKKEVDLRDEDSRIVSLMVDFMYQLDYDDLLPIANTSTVPADQSSSLALNDTELPPTIADGTVLEAAAHPSAYDESALEATPAPEPEPQPEPEPPIPDTYWVDNAAPSAVNEYDDWAISFNAKKRQKGKKKKKKKTLHLPDLDTDSLMERLTVNAKMYALADKFDIQDLKLLARDKFESATTQDWESMAFVRAAKLVFESTPLSDHGLRDIVIKTIIAHRELINYKETTQLLDSGNGIAWMVLQHHWRED</sequence>
<keyword evidence="2" id="KW-1185">Reference proteome</keyword>
<name>A0ACC3A210_9EURO</name>
<gene>
    <name evidence="1" type="ORF">H2198_006770</name>
</gene>
<reference evidence="1" key="1">
    <citation type="submission" date="2022-10" db="EMBL/GenBank/DDBJ databases">
        <title>Culturing micro-colonial fungi from biological soil crusts in the Mojave desert and describing Neophaeococcomyces mojavensis, and introducing the new genera and species Taxawa tesnikishii.</title>
        <authorList>
            <person name="Kurbessoian T."/>
            <person name="Stajich J.E."/>
        </authorList>
    </citation>
    <scope>NUCLEOTIDE SEQUENCE</scope>
    <source>
        <strain evidence="1">JES_112</strain>
    </source>
</reference>
<evidence type="ECO:0000313" key="2">
    <source>
        <dbReference type="Proteomes" id="UP001172386"/>
    </source>
</evidence>
<proteinExistence type="predicted"/>
<accession>A0ACC3A210</accession>
<comment type="caution">
    <text evidence="1">The sequence shown here is derived from an EMBL/GenBank/DDBJ whole genome shotgun (WGS) entry which is preliminary data.</text>
</comment>
<protein>
    <submittedName>
        <fullName evidence="1">Uncharacterized protein</fullName>
    </submittedName>
</protein>